<dbReference type="AlphaFoldDB" id="A0A8H4UJA3"/>
<protein>
    <submittedName>
        <fullName evidence="2">Uncharacterized protein</fullName>
    </submittedName>
</protein>
<accession>A0A8H4UJA3</accession>
<evidence type="ECO:0000256" key="1">
    <source>
        <dbReference type="SAM" id="MobiDB-lite"/>
    </source>
</evidence>
<feature type="region of interest" description="Disordered" evidence="1">
    <location>
        <begin position="129"/>
        <end position="152"/>
    </location>
</feature>
<evidence type="ECO:0000313" key="3">
    <source>
        <dbReference type="Proteomes" id="UP000635477"/>
    </source>
</evidence>
<keyword evidence="3" id="KW-1185">Reference proteome</keyword>
<sequence length="339" mass="36963">MQEPVRKVSTWLDELDQVPSADPAVKLGIPTSKDVALWTLISKGSPYVHILVSLDAAIFISADFASRFCTPLDDATFREKLAPVTHSAMMIGSEGQIDSKGTQVPSLGSIDEPFSSYRLIGGPPLERDWKQSPFLRPGAPSQPSGPSSIPRRRHTASDIFHSTFHFGPLFPENIDGLRDLLLHQTGSNGLASFITIARRFELPGCSPRALLWPEEAGRLGPMLRRVLQSSTWMSPHIGPWHCIGQSQTSQLVSLTFPGRGLGRRDVLLLCAGAAYGYRRAASDLRDRTRCVLVESAEAGKEMTMSGVTPPTSQYVRLAKSHIQATTALPRTDPLISVVS</sequence>
<organism evidence="2 3">
    <name type="scientific">Fusarium zealandicum</name>
    <dbReference type="NCBI Taxonomy" id="1053134"/>
    <lineage>
        <taxon>Eukaryota</taxon>
        <taxon>Fungi</taxon>
        <taxon>Dikarya</taxon>
        <taxon>Ascomycota</taxon>
        <taxon>Pezizomycotina</taxon>
        <taxon>Sordariomycetes</taxon>
        <taxon>Hypocreomycetidae</taxon>
        <taxon>Hypocreales</taxon>
        <taxon>Nectriaceae</taxon>
        <taxon>Fusarium</taxon>
        <taxon>Fusarium staphyleae species complex</taxon>
    </lineage>
</organism>
<gene>
    <name evidence="2" type="ORF">FZEAL_6069</name>
</gene>
<feature type="compositionally biased region" description="Low complexity" evidence="1">
    <location>
        <begin position="136"/>
        <end position="149"/>
    </location>
</feature>
<comment type="caution">
    <text evidence="2">The sequence shown here is derived from an EMBL/GenBank/DDBJ whole genome shotgun (WGS) entry which is preliminary data.</text>
</comment>
<dbReference type="Proteomes" id="UP000635477">
    <property type="component" value="Unassembled WGS sequence"/>
</dbReference>
<evidence type="ECO:0000313" key="2">
    <source>
        <dbReference type="EMBL" id="KAF4977405.1"/>
    </source>
</evidence>
<reference evidence="2" key="2">
    <citation type="submission" date="2020-05" db="EMBL/GenBank/DDBJ databases">
        <authorList>
            <person name="Kim H.-S."/>
            <person name="Proctor R.H."/>
            <person name="Brown D.W."/>
        </authorList>
    </citation>
    <scope>NUCLEOTIDE SEQUENCE</scope>
    <source>
        <strain evidence="2">NRRL 22465</strain>
    </source>
</reference>
<reference evidence="2" key="1">
    <citation type="journal article" date="2020" name="BMC Genomics">
        <title>Correction to: Identification and distribution of gene clusters required for synthesis of sphingolipid metabolism inhibitors in diverse species of the filamentous fungus Fusarium.</title>
        <authorList>
            <person name="Kim H.S."/>
            <person name="Lohmar J.M."/>
            <person name="Busman M."/>
            <person name="Brown D.W."/>
            <person name="Naumann T.A."/>
            <person name="Divon H.H."/>
            <person name="Lysoe E."/>
            <person name="Uhlig S."/>
            <person name="Proctor R.H."/>
        </authorList>
    </citation>
    <scope>NUCLEOTIDE SEQUENCE</scope>
    <source>
        <strain evidence="2">NRRL 22465</strain>
    </source>
</reference>
<proteinExistence type="predicted"/>
<dbReference type="EMBL" id="JABEYC010000440">
    <property type="protein sequence ID" value="KAF4977405.1"/>
    <property type="molecule type" value="Genomic_DNA"/>
</dbReference>
<name>A0A8H4UJA3_9HYPO</name>